<gene>
    <name evidence="1" type="ORF">GHK24_02120</name>
</gene>
<dbReference type="PIRSF" id="PIRSF019302">
    <property type="entry name" value="UCP019302"/>
    <property type="match status" value="1"/>
</dbReference>
<accession>A0A6L5JT58</accession>
<dbReference type="AlphaFoldDB" id="A0A6L5JT58"/>
<dbReference type="Proteomes" id="UP000480275">
    <property type="component" value="Unassembled WGS sequence"/>
</dbReference>
<comment type="caution">
    <text evidence="1">The sequence shown here is derived from an EMBL/GenBank/DDBJ whole genome shotgun (WGS) entry which is preliminary data.</text>
</comment>
<proteinExistence type="predicted"/>
<reference evidence="1 2" key="1">
    <citation type="submission" date="2019-10" db="EMBL/GenBank/DDBJ databases">
        <title>Whole-genome sequence of the purple nonsulfur photosynthetic bacterium Rhodocyclus tenuis.</title>
        <authorList>
            <person name="Kyndt J.A."/>
            <person name="Meyer T.E."/>
        </authorList>
    </citation>
    <scope>NUCLEOTIDE SEQUENCE [LARGE SCALE GENOMIC DNA]</scope>
    <source>
        <strain evidence="1 2">DSM 110</strain>
    </source>
</reference>
<dbReference type="Pfam" id="PF10084">
    <property type="entry name" value="DUF2322"/>
    <property type="match status" value="1"/>
</dbReference>
<organism evidence="1 2">
    <name type="scientific">Rhodocyclus tenuis</name>
    <name type="common">Rhodospirillum tenue</name>
    <dbReference type="NCBI Taxonomy" id="1066"/>
    <lineage>
        <taxon>Bacteria</taxon>
        <taxon>Pseudomonadati</taxon>
        <taxon>Pseudomonadota</taxon>
        <taxon>Betaproteobacteria</taxon>
        <taxon>Rhodocyclales</taxon>
        <taxon>Rhodocyclaceae</taxon>
        <taxon>Rhodocyclus</taxon>
    </lineage>
</organism>
<sequence length="117" mass="12844">MSTFQDNLKKLPGISHLAAIDLFDSEGAAVARIENQPGQSGSLTLYNYLAQIYGAITPEAAARGVELYAEHSEDARAHPGKHPNIDRLFSLVAEAKTLRMKHVFHDDGVVSFRRSKP</sequence>
<evidence type="ECO:0000313" key="1">
    <source>
        <dbReference type="EMBL" id="MQY50575.1"/>
    </source>
</evidence>
<dbReference type="OrthoDB" id="7596112at2"/>
<evidence type="ECO:0000313" key="2">
    <source>
        <dbReference type="Proteomes" id="UP000480275"/>
    </source>
</evidence>
<name>A0A6L5JT58_RHOTE</name>
<dbReference type="EMBL" id="WIXJ01000001">
    <property type="protein sequence ID" value="MQY50575.1"/>
    <property type="molecule type" value="Genomic_DNA"/>
</dbReference>
<protein>
    <submittedName>
        <fullName evidence="1">DUF2322 family protein</fullName>
    </submittedName>
</protein>
<dbReference type="InterPro" id="IPR016755">
    <property type="entry name" value="UCP019302"/>
</dbReference>